<dbReference type="SUPFAM" id="SSF103473">
    <property type="entry name" value="MFS general substrate transporter"/>
    <property type="match status" value="1"/>
</dbReference>
<evidence type="ECO:0000256" key="3">
    <source>
        <dbReference type="ARBA" id="ARBA00022692"/>
    </source>
</evidence>
<protein>
    <recommendedName>
        <fullName evidence="7">Major facilitator superfamily (MFS) profile domain-containing protein</fullName>
    </recommendedName>
</protein>
<dbReference type="EMBL" id="GL377583">
    <property type="protein sequence ID" value="EFJ26969.1"/>
    <property type="molecule type" value="Genomic_DNA"/>
</dbReference>
<feature type="transmembrane region" description="Helical" evidence="6">
    <location>
        <begin position="210"/>
        <end position="233"/>
    </location>
</feature>
<feature type="transmembrane region" description="Helical" evidence="6">
    <location>
        <begin position="167"/>
        <end position="190"/>
    </location>
</feature>
<dbReference type="InterPro" id="IPR036259">
    <property type="entry name" value="MFS_trans_sf"/>
</dbReference>
<feature type="transmembrane region" description="Helical" evidence="6">
    <location>
        <begin position="309"/>
        <end position="333"/>
    </location>
</feature>
<dbReference type="PANTHER" id="PTHR23504:SF15">
    <property type="entry name" value="MAJOR FACILITATOR SUPERFAMILY (MFS) PROFILE DOMAIN-CONTAINING PROTEIN"/>
    <property type="match status" value="1"/>
</dbReference>
<reference evidence="8 9" key="1">
    <citation type="journal article" date="2011" name="Science">
        <title>The Selaginella genome identifies genetic changes associated with the evolution of vascular plants.</title>
        <authorList>
            <person name="Banks J.A."/>
            <person name="Nishiyama T."/>
            <person name="Hasebe M."/>
            <person name="Bowman J.L."/>
            <person name="Gribskov M."/>
            <person name="dePamphilis C."/>
            <person name="Albert V.A."/>
            <person name="Aono N."/>
            <person name="Aoyama T."/>
            <person name="Ambrose B.A."/>
            <person name="Ashton N.W."/>
            <person name="Axtell M.J."/>
            <person name="Barker E."/>
            <person name="Barker M.S."/>
            <person name="Bennetzen J.L."/>
            <person name="Bonawitz N.D."/>
            <person name="Chapple C."/>
            <person name="Cheng C."/>
            <person name="Correa L.G."/>
            <person name="Dacre M."/>
            <person name="DeBarry J."/>
            <person name="Dreyer I."/>
            <person name="Elias M."/>
            <person name="Engstrom E.M."/>
            <person name="Estelle M."/>
            <person name="Feng L."/>
            <person name="Finet C."/>
            <person name="Floyd S.K."/>
            <person name="Frommer W.B."/>
            <person name="Fujita T."/>
            <person name="Gramzow L."/>
            <person name="Gutensohn M."/>
            <person name="Harholt J."/>
            <person name="Hattori M."/>
            <person name="Heyl A."/>
            <person name="Hirai T."/>
            <person name="Hiwatashi Y."/>
            <person name="Ishikawa M."/>
            <person name="Iwata M."/>
            <person name="Karol K.G."/>
            <person name="Koehler B."/>
            <person name="Kolukisaoglu U."/>
            <person name="Kubo M."/>
            <person name="Kurata T."/>
            <person name="Lalonde S."/>
            <person name="Li K."/>
            <person name="Li Y."/>
            <person name="Litt A."/>
            <person name="Lyons E."/>
            <person name="Manning G."/>
            <person name="Maruyama T."/>
            <person name="Michael T.P."/>
            <person name="Mikami K."/>
            <person name="Miyazaki S."/>
            <person name="Morinaga S."/>
            <person name="Murata T."/>
            <person name="Mueller-Roeber B."/>
            <person name="Nelson D.R."/>
            <person name="Obara M."/>
            <person name="Oguri Y."/>
            <person name="Olmstead R.G."/>
            <person name="Onodera N."/>
            <person name="Petersen B.L."/>
            <person name="Pils B."/>
            <person name="Prigge M."/>
            <person name="Rensing S.A."/>
            <person name="Riano-Pachon D.M."/>
            <person name="Roberts A.W."/>
            <person name="Sato Y."/>
            <person name="Scheller H.V."/>
            <person name="Schulz B."/>
            <person name="Schulz C."/>
            <person name="Shakirov E.V."/>
            <person name="Shibagaki N."/>
            <person name="Shinohara N."/>
            <person name="Shippen D.E."/>
            <person name="Soerensen I."/>
            <person name="Sotooka R."/>
            <person name="Sugimoto N."/>
            <person name="Sugita M."/>
            <person name="Sumikawa N."/>
            <person name="Tanurdzic M."/>
            <person name="Theissen G."/>
            <person name="Ulvskov P."/>
            <person name="Wakazuki S."/>
            <person name="Weng J.K."/>
            <person name="Willats W.W."/>
            <person name="Wipf D."/>
            <person name="Wolf P.G."/>
            <person name="Yang L."/>
            <person name="Zimmer A.D."/>
            <person name="Zhu Q."/>
            <person name="Mitros T."/>
            <person name="Hellsten U."/>
            <person name="Loque D."/>
            <person name="Otillar R."/>
            <person name="Salamov A."/>
            <person name="Schmutz J."/>
            <person name="Shapiro H."/>
            <person name="Lindquist E."/>
            <person name="Lucas S."/>
            <person name="Rokhsar D."/>
            <person name="Grigoriev I.V."/>
        </authorList>
    </citation>
    <scope>NUCLEOTIDE SEQUENCE [LARGE SCALE GENOMIC DNA]</scope>
</reference>
<keyword evidence="9" id="KW-1185">Reference proteome</keyword>
<evidence type="ECO:0000256" key="4">
    <source>
        <dbReference type="ARBA" id="ARBA00022989"/>
    </source>
</evidence>
<dbReference type="CDD" id="cd17330">
    <property type="entry name" value="MFS_SLC46_TetA_like"/>
    <property type="match status" value="1"/>
</dbReference>
<evidence type="ECO:0000256" key="2">
    <source>
        <dbReference type="ARBA" id="ARBA00022448"/>
    </source>
</evidence>
<accession>D8RLR5</accession>
<dbReference type="Proteomes" id="UP000001514">
    <property type="component" value="Unassembled WGS sequence"/>
</dbReference>
<feature type="domain" description="Major facilitator superfamily (MFS) profile" evidence="7">
    <location>
        <begin position="39"/>
        <end position="453"/>
    </location>
</feature>
<feature type="transmembrane region" description="Helical" evidence="6">
    <location>
        <begin position="340"/>
        <end position="359"/>
    </location>
</feature>
<dbReference type="AlphaFoldDB" id="D8RLR5"/>
<feature type="transmembrane region" description="Helical" evidence="6">
    <location>
        <begin position="40"/>
        <end position="65"/>
    </location>
</feature>
<dbReference type="Gramene" id="EFJ26969">
    <property type="protein sequence ID" value="EFJ26969"/>
    <property type="gene ID" value="SELMODRAFT_96275"/>
</dbReference>
<feature type="transmembrane region" description="Helical" evidence="6">
    <location>
        <begin position="365"/>
        <end position="393"/>
    </location>
</feature>
<keyword evidence="4 6" id="KW-1133">Transmembrane helix</keyword>
<keyword evidence="2" id="KW-0813">Transport</keyword>
<feature type="transmembrane region" description="Helical" evidence="6">
    <location>
        <begin position="111"/>
        <end position="130"/>
    </location>
</feature>
<dbReference type="Gene3D" id="1.20.1250.20">
    <property type="entry name" value="MFS general substrate transporter like domains"/>
    <property type="match status" value="1"/>
</dbReference>
<evidence type="ECO:0000313" key="8">
    <source>
        <dbReference type="EMBL" id="EFJ26969.1"/>
    </source>
</evidence>
<dbReference type="GO" id="GO:0016020">
    <property type="term" value="C:membrane"/>
    <property type="evidence" value="ECO:0007669"/>
    <property type="project" value="UniProtKB-SubCell"/>
</dbReference>
<keyword evidence="3 6" id="KW-0812">Transmembrane</keyword>
<evidence type="ECO:0000259" key="7">
    <source>
        <dbReference type="PROSITE" id="PS50850"/>
    </source>
</evidence>
<dbReference type="OMA" id="WWSLAIE"/>
<proteinExistence type="predicted"/>
<dbReference type="InParanoid" id="D8RLR5"/>
<dbReference type="PROSITE" id="PS50850">
    <property type="entry name" value="MFS"/>
    <property type="match status" value="1"/>
</dbReference>
<evidence type="ECO:0000313" key="9">
    <source>
        <dbReference type="Proteomes" id="UP000001514"/>
    </source>
</evidence>
<evidence type="ECO:0000256" key="5">
    <source>
        <dbReference type="ARBA" id="ARBA00023136"/>
    </source>
</evidence>
<sequence length="453" mass="49582">MEEPLLGRDRQQPELEFPDCPGCQIWRLREKGSPPPLKQLVSLGFVVLCNALPISVLYPFLYFMVRDFHVAKAESDIGFYAGWIGSSFMAGRFFTAVFWGYLADRIGRRPVMVLGIVSVLVFNTLFGVSTSFTMALVTRFCLGSFNGMLGPVKAYASEICSDEHQALGVSVVGTTWGLGLIVGPALGGFLSQPAVKYPNVFHHGSLFARFPYLLQALVVSAIALLGLCMCFTLPETLHKHPKRDISAAEDKQPARKQSILKNWPFLASTTVYCLWSLHDIAYTEIFSLWAVSPRLQGGLSFTSSDVGEVLAISGESLCFAMLVFQLTIFPAVANMLGPIFMTRISAILAIPILCIYPLMSKLENVWLWVVLLTASVLKFVLTTATMTGSFLLINNSVTQEQRGAANGLSLSVVSLFKALGPAGGGSVFAWAQKRQHAAFLPGEKQVCKFVRRA</sequence>
<dbReference type="HOGENOM" id="CLU_001265_54_2_1"/>
<dbReference type="Pfam" id="PF07690">
    <property type="entry name" value="MFS_1"/>
    <property type="match status" value="1"/>
</dbReference>
<dbReference type="PANTHER" id="PTHR23504">
    <property type="entry name" value="MAJOR FACILITATOR SUPERFAMILY DOMAIN-CONTAINING PROTEIN 10"/>
    <property type="match status" value="1"/>
</dbReference>
<keyword evidence="5 6" id="KW-0472">Membrane</keyword>
<dbReference type="eggNOG" id="KOG2615">
    <property type="taxonomic scope" value="Eukaryota"/>
</dbReference>
<dbReference type="InterPro" id="IPR011701">
    <property type="entry name" value="MFS"/>
</dbReference>
<dbReference type="InterPro" id="IPR020846">
    <property type="entry name" value="MFS_dom"/>
</dbReference>
<organism evidence="9">
    <name type="scientific">Selaginella moellendorffii</name>
    <name type="common">Spikemoss</name>
    <dbReference type="NCBI Taxonomy" id="88036"/>
    <lineage>
        <taxon>Eukaryota</taxon>
        <taxon>Viridiplantae</taxon>
        <taxon>Streptophyta</taxon>
        <taxon>Embryophyta</taxon>
        <taxon>Tracheophyta</taxon>
        <taxon>Lycopodiopsida</taxon>
        <taxon>Selaginellales</taxon>
        <taxon>Selaginellaceae</taxon>
        <taxon>Selaginella</taxon>
    </lineage>
</organism>
<comment type="subcellular location">
    <subcellularLocation>
        <location evidence="1">Membrane</location>
        <topology evidence="1">Multi-pass membrane protein</topology>
    </subcellularLocation>
</comment>
<evidence type="ECO:0000256" key="6">
    <source>
        <dbReference type="SAM" id="Phobius"/>
    </source>
</evidence>
<evidence type="ECO:0000256" key="1">
    <source>
        <dbReference type="ARBA" id="ARBA00004141"/>
    </source>
</evidence>
<gene>
    <name evidence="8" type="ORF">SELMODRAFT_96275</name>
</gene>
<dbReference type="FunCoup" id="D8RLR5">
    <property type="interactions" value="1739"/>
</dbReference>
<dbReference type="KEGG" id="smo:SELMODRAFT_96275"/>
<dbReference type="GO" id="GO:0022857">
    <property type="term" value="F:transmembrane transporter activity"/>
    <property type="evidence" value="ECO:0007669"/>
    <property type="project" value="InterPro"/>
</dbReference>
<name>D8RLR5_SELML</name>
<feature type="transmembrane region" description="Helical" evidence="6">
    <location>
        <begin position="77"/>
        <end position="99"/>
    </location>
</feature>